<accession>A0A6N4TJE2</accession>
<dbReference type="AlphaFoldDB" id="A0A6N4TJE2"/>
<sequence>MNVEIKEKFPVEIIEEGTLMDFIDQEFVFVIKDETWMPYELQCLKQKPLEIQFVYKYDIAVFLLTIEDALDTSDFIFNVHDNTYGEELFLPDNNGYACSLYFLDKENRVMGRKKFHLSRKTSDVIAEKLRIQKDVLYQEEEFLCNLEGLQMAYEPFEMQPLALSTDIIK</sequence>
<gene>
    <name evidence="1" type="ORF">Aargi30884_11250</name>
</gene>
<protein>
    <submittedName>
        <fullName evidence="1">Uncharacterized protein</fullName>
    </submittedName>
</protein>
<dbReference type="KEGG" id="aarg:Aargi30884_11250"/>
<dbReference type="RefSeq" id="WP_118277830.1">
    <property type="nucleotide sequence ID" value="NZ_AP019695.1"/>
</dbReference>
<dbReference type="EMBL" id="AP019695">
    <property type="protein sequence ID" value="BBK22222.1"/>
    <property type="molecule type" value="Genomic_DNA"/>
</dbReference>
<evidence type="ECO:0000313" key="2">
    <source>
        <dbReference type="Proteomes" id="UP000464754"/>
    </source>
</evidence>
<organism evidence="1 2">
    <name type="scientific">Amedibacterium intestinale</name>
    <dbReference type="NCBI Taxonomy" id="2583452"/>
    <lineage>
        <taxon>Bacteria</taxon>
        <taxon>Bacillati</taxon>
        <taxon>Bacillota</taxon>
        <taxon>Erysipelotrichia</taxon>
        <taxon>Erysipelotrichales</taxon>
        <taxon>Erysipelotrichaceae</taxon>
        <taxon>Amedibacterium</taxon>
    </lineage>
</organism>
<reference evidence="2" key="1">
    <citation type="submission" date="2019-05" db="EMBL/GenBank/DDBJ databases">
        <title>Complete genome sequencing of Absiella argi strain JCM 30884.</title>
        <authorList>
            <person name="Sakamoto M."/>
            <person name="Murakami T."/>
            <person name="Mori H."/>
        </authorList>
    </citation>
    <scope>NUCLEOTIDE SEQUENCE [LARGE SCALE GENOMIC DNA]</scope>
    <source>
        <strain evidence="2">JCM 30884</strain>
    </source>
</reference>
<proteinExistence type="predicted"/>
<keyword evidence="2" id="KW-1185">Reference proteome</keyword>
<dbReference type="Proteomes" id="UP000464754">
    <property type="component" value="Chromosome"/>
</dbReference>
<evidence type="ECO:0000313" key="1">
    <source>
        <dbReference type="EMBL" id="BBK22222.1"/>
    </source>
</evidence>
<name>A0A6N4TJE2_9FIRM</name>